<accession>A0AAD9LQI7</accession>
<dbReference type="GO" id="GO:0008081">
    <property type="term" value="F:phosphoric diester hydrolase activity"/>
    <property type="evidence" value="ECO:0007669"/>
    <property type="project" value="InterPro"/>
</dbReference>
<organism evidence="6 7">
    <name type="scientific">Phytophthora citrophthora</name>
    <dbReference type="NCBI Taxonomy" id="4793"/>
    <lineage>
        <taxon>Eukaryota</taxon>
        <taxon>Sar</taxon>
        <taxon>Stramenopiles</taxon>
        <taxon>Oomycota</taxon>
        <taxon>Peronosporomycetes</taxon>
        <taxon>Peronosporales</taxon>
        <taxon>Peronosporaceae</taxon>
        <taxon>Phytophthora</taxon>
    </lineage>
</organism>
<sequence length="784" mass="84863">MKFGRMLASLTLGVVGLTTSETQAATCTASALSILPSTYNLDVCVGNNLYSVLLALSASSSTCSLTDLLTLTSDTQLLKVVSLIQSMVASPSSMSSLIYSYMADTSSSDMDGFCTTLNTVISPCLAGLLPTLLPIFQADTTCCSEVSDLIDLVDVFVPSNVTTNSFILNELVNGMDQFFCSSIGDSTCGYNTFSQLTSTYSASEFTLLESVVVPFVTISSGEECSAMKGEAYTDTASLSSATTINYSCCIDHMRPLIQSIQNGFEYFFDDSTVAILNGMIDFSSSGGKFVDSVPGTASCSWTDTCSDPAYLISQQTATRTPGTNNPGMNELEDITCTMVDKCNSAGTVCSNVCEKGTASVSPWLNQTLAYQRNLAFSGKLCYAQIPSTHNSAITLADGYGNRDQLFNANLNANKPYSYLKTNNQVLSLTDQLGIGMRWIEIDTHYFLDDFHTGHCGNLGSNSIQTFFDAFDGQLDKYGTILWGPELLGCFPSISGIKTTDEVTTRSSMQEVKDWLDANPTELVMIYMDSGSEISRLDKYEALNTLLTDVFGDLIVPQSILKSLASDTWTEGSINEFIDAGYRVLLLANEDTGLAYSINDFCGGHEVLTTDYIDTPPDSSRKINGLEIYGNDYFLRSYQAELRYISLSDSAVFTEDIKTFLNSSNIGNFVRWNMNLVATDMVDGAKMSAQAWSWAENEPSTTASDAYVLMNTSGRWVASTSATKTYRACWSSSSLTWSIVAYTNSCATGYTYTAPADPYQNYLLKSAIATQGITATSVVINATLL</sequence>
<keyword evidence="7" id="KW-1185">Reference proteome</keyword>
<dbReference type="PANTHER" id="PTHR35518:SF2">
    <property type="entry name" value="MAINTENANCE OF TELOMERE CAPPING PROTEIN 6"/>
    <property type="match status" value="1"/>
</dbReference>
<evidence type="ECO:0000313" key="7">
    <source>
        <dbReference type="Proteomes" id="UP001259832"/>
    </source>
</evidence>
<protein>
    <recommendedName>
        <fullName evidence="8">PLC-like phosphodiesterase</fullName>
    </recommendedName>
</protein>
<dbReference type="GO" id="GO:0006629">
    <property type="term" value="P:lipid metabolic process"/>
    <property type="evidence" value="ECO:0007669"/>
    <property type="project" value="InterPro"/>
</dbReference>
<dbReference type="AlphaFoldDB" id="A0AAD9LQI7"/>
<evidence type="ECO:0000313" key="6">
    <source>
        <dbReference type="EMBL" id="KAK1946013.1"/>
    </source>
</evidence>
<evidence type="ECO:0000256" key="3">
    <source>
        <dbReference type="ARBA" id="ARBA00022989"/>
    </source>
</evidence>
<keyword evidence="2" id="KW-0812">Transmembrane</keyword>
<evidence type="ECO:0008006" key="8">
    <source>
        <dbReference type="Google" id="ProtNLM"/>
    </source>
</evidence>
<dbReference type="GO" id="GO:0016020">
    <property type="term" value="C:membrane"/>
    <property type="evidence" value="ECO:0007669"/>
    <property type="project" value="UniProtKB-SubCell"/>
</dbReference>
<dbReference type="InterPro" id="IPR051008">
    <property type="entry name" value="Telomere_Capping_Maintenance"/>
</dbReference>
<dbReference type="Gene3D" id="3.20.20.190">
    <property type="entry name" value="Phosphatidylinositol (PI) phosphodiesterase"/>
    <property type="match status" value="1"/>
</dbReference>
<dbReference type="Proteomes" id="UP001259832">
    <property type="component" value="Unassembled WGS sequence"/>
</dbReference>
<feature type="chain" id="PRO_5042005618" description="PLC-like phosphodiesterase" evidence="5">
    <location>
        <begin position="25"/>
        <end position="784"/>
    </location>
</feature>
<keyword evidence="5" id="KW-0732">Signal</keyword>
<comment type="subcellular location">
    <subcellularLocation>
        <location evidence="1">Membrane</location>
    </subcellularLocation>
</comment>
<proteinExistence type="predicted"/>
<evidence type="ECO:0000256" key="4">
    <source>
        <dbReference type="ARBA" id="ARBA00023136"/>
    </source>
</evidence>
<gene>
    <name evidence="6" type="ORF">P3T76_003061</name>
</gene>
<evidence type="ECO:0000256" key="5">
    <source>
        <dbReference type="SAM" id="SignalP"/>
    </source>
</evidence>
<keyword evidence="4" id="KW-0472">Membrane</keyword>
<reference evidence="6" key="1">
    <citation type="submission" date="2023-08" db="EMBL/GenBank/DDBJ databases">
        <title>Reference Genome Resource for the Citrus Pathogen Phytophthora citrophthora.</title>
        <authorList>
            <person name="Moller H."/>
            <person name="Coetzee B."/>
            <person name="Rose L.J."/>
            <person name="Van Niekerk J.M."/>
        </authorList>
    </citation>
    <scope>NUCLEOTIDE SEQUENCE</scope>
    <source>
        <strain evidence="6">STE-U-9442</strain>
    </source>
</reference>
<comment type="caution">
    <text evidence="6">The sequence shown here is derived from an EMBL/GenBank/DDBJ whole genome shotgun (WGS) entry which is preliminary data.</text>
</comment>
<keyword evidence="3" id="KW-1133">Transmembrane helix</keyword>
<feature type="signal peptide" evidence="5">
    <location>
        <begin position="1"/>
        <end position="24"/>
    </location>
</feature>
<evidence type="ECO:0000256" key="1">
    <source>
        <dbReference type="ARBA" id="ARBA00004370"/>
    </source>
</evidence>
<dbReference type="InterPro" id="IPR017946">
    <property type="entry name" value="PLC-like_Pdiesterase_TIM-brl"/>
</dbReference>
<dbReference type="PANTHER" id="PTHR35518">
    <property type="entry name" value="MAINTENANCE OF TELOMOERE CAPPING"/>
    <property type="match status" value="1"/>
</dbReference>
<evidence type="ECO:0000256" key="2">
    <source>
        <dbReference type="ARBA" id="ARBA00022692"/>
    </source>
</evidence>
<dbReference type="SUPFAM" id="SSF51695">
    <property type="entry name" value="PLC-like phosphodiesterases"/>
    <property type="match status" value="1"/>
</dbReference>
<dbReference type="EMBL" id="JASMQC010000004">
    <property type="protein sequence ID" value="KAK1946013.1"/>
    <property type="molecule type" value="Genomic_DNA"/>
</dbReference>
<name>A0AAD9LQI7_9STRA</name>